<dbReference type="GO" id="GO:0090313">
    <property type="term" value="P:regulation of protein targeting to membrane"/>
    <property type="evidence" value="ECO:0007669"/>
    <property type="project" value="TreeGrafter"/>
</dbReference>
<evidence type="ECO:0000313" key="3">
    <source>
        <dbReference type="EMBL" id="RXN90556.1"/>
    </source>
</evidence>
<dbReference type="AlphaFoldDB" id="A0A4Q1HKA2"/>
<dbReference type="GO" id="GO:0005886">
    <property type="term" value="C:plasma membrane"/>
    <property type="evidence" value="ECO:0007669"/>
    <property type="project" value="TreeGrafter"/>
</dbReference>
<dbReference type="Pfam" id="PF05170">
    <property type="entry name" value="AsmA"/>
    <property type="match status" value="1"/>
</dbReference>
<dbReference type="EMBL" id="PYAL01000003">
    <property type="protein sequence ID" value="RXN90556.1"/>
    <property type="molecule type" value="Genomic_DNA"/>
</dbReference>
<sequence length="872" mass="89644">MKTWIKRIVLALAILVAVVVAAAAVFVLTFDPNAYKARLQEMVSQRFHRTLIIDGDIDMTLFPTLGLTLQGVSLTEPGRDELFASVEDAQVSVAIWPLLSKKLVIDHLTFSGVKARVVRDKQGRFNFADLVGGPAPVAATPDATPDASATQAAAGAPAALGQPVAGNAAASPMVGGMRIDIAGVDLKDGELQLQDDRAGLALTVTQLEATTGRVRYDQPFPVKLSAHLQGTAPVLDADLTGQAKLSLNPAGPRYAAEDMNLRLGGRLGDAQAKSLTARGKLGFDGGKLDAAGLELVFEGDVRDPGHPLSNVEATIAAPALMFDPARHEMRVDKLTVRAKGSAPRGPFELALDAPALSLTPAGASGATLGGRLRLNGSDSVDVRFGLKGIGGNVDALSVEEVKAQATISYDVQPAVQAPAVAPPAGSAAPARPAGKPGTRDVAITLASPLTLDLARRTGALPSVQGNIAITDPGLPQGAMQIPLTGAVSVDLAQALAEATVNAQLEGGKFDLKASVAQLATQPAITFALAVDQLDLDKLVPAGAPRPPAAGPAGKGKADAPVQPSAPADAAAQADAVDFSALAGATAKGTVSIGKLVARGLRADAVSGNVALARGRLELSGLSAALYGGKLAGAFSLDAERENAMSARLNLNGLAVGPFLADVAGRRALTGTGDVALDLKTKGADVGALKRQLSGAAQVRLRDGAVQGINVGQVLRDIKALVLSGKREDSTEVQADASRETAFSRLSADLAFANGVGTFKQLELVSPLLHVTQGSPARIDVGADTVDLVAQVRIADAPPRSEGLDELRGLGVPVHVHGPYDHLAYRVDWRAMAGDLAARALQRGLKDAFKRKSGKPEERLKDLGNVLKGITGK</sequence>
<organism evidence="3 4">
    <name type="scientific">Achromobacter aloeverae</name>
    <dbReference type="NCBI Taxonomy" id="1750518"/>
    <lineage>
        <taxon>Bacteria</taxon>
        <taxon>Pseudomonadati</taxon>
        <taxon>Pseudomonadota</taxon>
        <taxon>Betaproteobacteria</taxon>
        <taxon>Burkholderiales</taxon>
        <taxon>Alcaligenaceae</taxon>
        <taxon>Achromobacter</taxon>
    </lineage>
</organism>
<evidence type="ECO:0000256" key="1">
    <source>
        <dbReference type="SAM" id="MobiDB-lite"/>
    </source>
</evidence>
<proteinExistence type="predicted"/>
<dbReference type="InterPro" id="IPR007844">
    <property type="entry name" value="AsmA"/>
</dbReference>
<name>A0A4Q1HKA2_9BURK</name>
<feature type="compositionally biased region" description="Low complexity" evidence="1">
    <location>
        <begin position="558"/>
        <end position="568"/>
    </location>
</feature>
<dbReference type="PANTHER" id="PTHR30441">
    <property type="entry name" value="DUF748 DOMAIN-CONTAINING PROTEIN"/>
    <property type="match status" value="1"/>
</dbReference>
<dbReference type="OrthoDB" id="9766390at2"/>
<gene>
    <name evidence="3" type="ORF">C7R54_13825</name>
</gene>
<dbReference type="RefSeq" id="WP_129150986.1">
    <property type="nucleotide sequence ID" value="NZ_JBHSDO010000014.1"/>
</dbReference>
<keyword evidence="4" id="KW-1185">Reference proteome</keyword>
<dbReference type="Proteomes" id="UP000290849">
    <property type="component" value="Unassembled WGS sequence"/>
</dbReference>
<accession>A0A4Q1HKA2</accession>
<evidence type="ECO:0000259" key="2">
    <source>
        <dbReference type="Pfam" id="PF05170"/>
    </source>
</evidence>
<evidence type="ECO:0000313" key="4">
    <source>
        <dbReference type="Proteomes" id="UP000290849"/>
    </source>
</evidence>
<comment type="caution">
    <text evidence="3">The sequence shown here is derived from an EMBL/GenBank/DDBJ whole genome shotgun (WGS) entry which is preliminary data.</text>
</comment>
<dbReference type="InterPro" id="IPR052894">
    <property type="entry name" value="AsmA-related"/>
</dbReference>
<feature type="region of interest" description="Disordered" evidence="1">
    <location>
        <begin position="541"/>
        <end position="568"/>
    </location>
</feature>
<reference evidence="3 4" key="1">
    <citation type="journal article" date="2017" name="Int. J. Syst. Evol. Microbiol.">
        <title>Achromobacter aloeverae sp. nov., isolated from the root of Aloe vera (L.) Burm.f.</title>
        <authorList>
            <person name="Kuncharoen N."/>
            <person name="Muramatsu Y."/>
            <person name="Shibata C."/>
            <person name="Kamakura Y."/>
            <person name="Nakagawa Y."/>
            <person name="Tanasupawat S."/>
        </authorList>
    </citation>
    <scope>NUCLEOTIDE SEQUENCE [LARGE SCALE GENOMIC DNA]</scope>
    <source>
        <strain evidence="3 4">AVA-1</strain>
    </source>
</reference>
<feature type="domain" description="AsmA" evidence="2">
    <location>
        <begin position="1"/>
        <end position="758"/>
    </location>
</feature>
<protein>
    <submittedName>
        <fullName evidence="3">AsmA family protein</fullName>
    </submittedName>
</protein>
<dbReference type="PANTHER" id="PTHR30441:SF4">
    <property type="entry name" value="PROTEIN ASMA"/>
    <property type="match status" value="1"/>
</dbReference>